<dbReference type="GO" id="GO:0008270">
    <property type="term" value="F:zinc ion binding"/>
    <property type="evidence" value="ECO:0007669"/>
    <property type="project" value="UniProtKB-KW"/>
</dbReference>
<reference key="1">
    <citation type="journal article" date="2007" name="Nature">
        <title>The medaka draft genome and insights into vertebrate genome evolution.</title>
        <authorList>
            <person name="Kasahara M."/>
            <person name="Naruse K."/>
            <person name="Sasaki S."/>
            <person name="Nakatani Y."/>
            <person name="Qu W."/>
            <person name="Ahsan B."/>
            <person name="Yamada T."/>
            <person name="Nagayasu Y."/>
            <person name="Doi K."/>
            <person name="Kasai Y."/>
            <person name="Jindo T."/>
            <person name="Kobayashi D."/>
            <person name="Shimada A."/>
            <person name="Toyoda A."/>
            <person name="Kuroki Y."/>
            <person name="Fujiyama A."/>
            <person name="Sasaki T."/>
            <person name="Shimizu A."/>
            <person name="Asakawa S."/>
            <person name="Shimizu N."/>
            <person name="Hashimoto S."/>
            <person name="Yang J."/>
            <person name="Lee Y."/>
            <person name="Matsushima K."/>
            <person name="Sugano S."/>
            <person name="Sakaizumi M."/>
            <person name="Narita T."/>
            <person name="Ohishi K."/>
            <person name="Haga S."/>
            <person name="Ohta F."/>
            <person name="Nomoto H."/>
            <person name="Nogata K."/>
            <person name="Morishita T."/>
            <person name="Endo T."/>
            <person name="Shin-I T."/>
            <person name="Takeda H."/>
            <person name="Morishita S."/>
            <person name="Kohara Y."/>
        </authorList>
    </citation>
    <scope>NUCLEOTIDE SEQUENCE [LARGE SCALE GENOMIC DNA]</scope>
    <source>
        <strain>Hd-rR</strain>
    </source>
</reference>
<evidence type="ECO:0000256" key="1">
    <source>
        <dbReference type="ARBA" id="ARBA00022723"/>
    </source>
</evidence>
<proteinExistence type="predicted"/>
<reference evidence="7" key="3">
    <citation type="submission" date="2025-08" db="UniProtKB">
        <authorList>
            <consortium name="Ensembl"/>
        </authorList>
    </citation>
    <scope>IDENTIFICATION</scope>
    <source>
        <strain evidence="7">HNI</strain>
    </source>
</reference>
<feature type="domain" description="THAP-type" evidence="6">
    <location>
        <begin position="1"/>
        <end position="79"/>
    </location>
</feature>
<evidence type="ECO:0000256" key="3">
    <source>
        <dbReference type="ARBA" id="ARBA00022833"/>
    </source>
</evidence>
<accession>A0A3P9K248</accession>
<evidence type="ECO:0000313" key="7">
    <source>
        <dbReference type="Ensembl" id="ENSORLP00020002515.1"/>
    </source>
</evidence>
<protein>
    <recommendedName>
        <fullName evidence="6">THAP-type domain-containing protein</fullName>
    </recommendedName>
</protein>
<dbReference type="AlphaFoldDB" id="A0A3P9K248"/>
<evidence type="ECO:0000259" key="6">
    <source>
        <dbReference type="PROSITE" id="PS50950"/>
    </source>
</evidence>
<keyword evidence="2 5" id="KW-0863">Zinc-finger</keyword>
<reference evidence="7" key="4">
    <citation type="submission" date="2025-09" db="UniProtKB">
        <authorList>
            <consortium name="Ensembl"/>
        </authorList>
    </citation>
    <scope>IDENTIFICATION</scope>
    <source>
        <strain evidence="7">HNI</strain>
    </source>
</reference>
<dbReference type="SUPFAM" id="SSF57716">
    <property type="entry name" value="Glucocorticoid receptor-like (DNA-binding domain)"/>
    <property type="match status" value="1"/>
</dbReference>
<organism evidence="7 8">
    <name type="scientific">Oryzias latipes</name>
    <name type="common">Japanese rice fish</name>
    <name type="synonym">Japanese killifish</name>
    <dbReference type="NCBI Taxonomy" id="8090"/>
    <lineage>
        <taxon>Eukaryota</taxon>
        <taxon>Metazoa</taxon>
        <taxon>Chordata</taxon>
        <taxon>Craniata</taxon>
        <taxon>Vertebrata</taxon>
        <taxon>Euteleostomi</taxon>
        <taxon>Actinopterygii</taxon>
        <taxon>Neopterygii</taxon>
        <taxon>Teleostei</taxon>
        <taxon>Neoteleostei</taxon>
        <taxon>Acanthomorphata</taxon>
        <taxon>Ovalentaria</taxon>
        <taxon>Atherinomorphae</taxon>
        <taxon>Beloniformes</taxon>
        <taxon>Adrianichthyidae</taxon>
        <taxon>Oryziinae</taxon>
        <taxon>Oryzias</taxon>
    </lineage>
</organism>
<dbReference type="InterPro" id="IPR006612">
    <property type="entry name" value="THAP_Znf"/>
</dbReference>
<sequence>MTQPANSISCFESTKAKFPMDSDLRKKWALAIKRANPDGSLWLPTSNTVWLRSKHFVETDFEKTGQTVRLKPRTIESVLHKLITDHESVELIYCFSLFFVFF</sequence>
<reference evidence="7 8" key="2">
    <citation type="submission" date="2017-04" db="EMBL/GenBank/DDBJ databases">
        <title>CpG methylation of centromeres and impact of large insertions on vertebrate speciation.</title>
        <authorList>
            <person name="Ichikawa K."/>
            <person name="Yoshimura J."/>
            <person name="Morishita S."/>
        </authorList>
    </citation>
    <scope>NUCLEOTIDE SEQUENCE</scope>
    <source>
        <strain evidence="7 8">HNI</strain>
    </source>
</reference>
<evidence type="ECO:0000256" key="5">
    <source>
        <dbReference type="PROSITE-ProRule" id="PRU00309"/>
    </source>
</evidence>
<keyword evidence="1" id="KW-0479">Metal-binding</keyword>
<evidence type="ECO:0000256" key="4">
    <source>
        <dbReference type="ARBA" id="ARBA00023125"/>
    </source>
</evidence>
<keyword evidence="3" id="KW-0862">Zinc</keyword>
<dbReference type="PANTHER" id="PTHR47577:SF1">
    <property type="entry name" value="THAP DOMAIN-CONTAINING PROTEIN 6"/>
    <property type="match status" value="1"/>
</dbReference>
<evidence type="ECO:0000313" key="8">
    <source>
        <dbReference type="Proteomes" id="UP000265180"/>
    </source>
</evidence>
<name>A0A3P9K248_ORYLA</name>
<dbReference type="Proteomes" id="UP000265180">
    <property type="component" value="Chromosome 15"/>
</dbReference>
<dbReference type="GO" id="GO:0003677">
    <property type="term" value="F:DNA binding"/>
    <property type="evidence" value="ECO:0007669"/>
    <property type="project" value="UniProtKB-UniRule"/>
</dbReference>
<dbReference type="PANTHER" id="PTHR47577">
    <property type="entry name" value="THAP DOMAIN-CONTAINING PROTEIN 6"/>
    <property type="match status" value="1"/>
</dbReference>
<keyword evidence="4 5" id="KW-0238">DNA-binding</keyword>
<dbReference type="Ensembl" id="ENSORLT00020011183.1">
    <property type="protein sequence ID" value="ENSORLP00020002515.1"/>
    <property type="gene ID" value="ENSORLG00020003262.1"/>
</dbReference>
<dbReference type="PROSITE" id="PS50950">
    <property type="entry name" value="ZF_THAP"/>
    <property type="match status" value="1"/>
</dbReference>
<evidence type="ECO:0000256" key="2">
    <source>
        <dbReference type="ARBA" id="ARBA00022771"/>
    </source>
</evidence>